<dbReference type="Proteomes" id="UP000823918">
    <property type="component" value="Unassembled WGS sequence"/>
</dbReference>
<name>A0A9D2TKB1_9FIRM</name>
<accession>A0A9D2TKB1</accession>
<comment type="caution">
    <text evidence="1">The sequence shown here is derived from an EMBL/GenBank/DDBJ whole genome shotgun (WGS) entry which is preliminary data.</text>
</comment>
<proteinExistence type="predicted"/>
<protein>
    <submittedName>
        <fullName evidence="1">Uncharacterized protein</fullName>
    </submittedName>
</protein>
<evidence type="ECO:0000313" key="1">
    <source>
        <dbReference type="EMBL" id="HJC73209.1"/>
    </source>
</evidence>
<evidence type="ECO:0000313" key="2">
    <source>
        <dbReference type="Proteomes" id="UP000823918"/>
    </source>
</evidence>
<organism evidence="1 2">
    <name type="scientific">Candidatus Ruthenibacterium merdavium</name>
    <dbReference type="NCBI Taxonomy" id="2838752"/>
    <lineage>
        <taxon>Bacteria</taxon>
        <taxon>Bacillati</taxon>
        <taxon>Bacillota</taxon>
        <taxon>Clostridia</taxon>
        <taxon>Eubacteriales</taxon>
        <taxon>Oscillospiraceae</taxon>
        <taxon>Ruthenibacterium</taxon>
    </lineage>
</organism>
<sequence length="132" mass="14457">MYADYNFYRTEYGGTLIEDEALYRRFSFGADALIDKLTHCRLHNGWPVTHAVKMAACAVAEEFFKDSQSSELAAVQSGVKSENTDGYAVTYADAAAMEAARERRLCDAAGVYLPPCDPIRYAGCYGRGGGLC</sequence>
<dbReference type="AlphaFoldDB" id="A0A9D2TKB1"/>
<gene>
    <name evidence="1" type="ORF">H9698_10530</name>
</gene>
<dbReference type="EMBL" id="DWWA01000053">
    <property type="protein sequence ID" value="HJC73209.1"/>
    <property type="molecule type" value="Genomic_DNA"/>
</dbReference>
<reference evidence="1" key="1">
    <citation type="journal article" date="2021" name="PeerJ">
        <title>Extensive microbial diversity within the chicken gut microbiome revealed by metagenomics and culture.</title>
        <authorList>
            <person name="Gilroy R."/>
            <person name="Ravi A."/>
            <person name="Getino M."/>
            <person name="Pursley I."/>
            <person name="Horton D.L."/>
            <person name="Alikhan N.F."/>
            <person name="Baker D."/>
            <person name="Gharbi K."/>
            <person name="Hall N."/>
            <person name="Watson M."/>
            <person name="Adriaenssens E.M."/>
            <person name="Foster-Nyarko E."/>
            <person name="Jarju S."/>
            <person name="Secka A."/>
            <person name="Antonio M."/>
            <person name="Oren A."/>
            <person name="Chaudhuri R.R."/>
            <person name="La Ragione R."/>
            <person name="Hildebrand F."/>
            <person name="Pallen M.J."/>
        </authorList>
    </citation>
    <scope>NUCLEOTIDE SEQUENCE</scope>
    <source>
        <strain evidence="1">5933</strain>
    </source>
</reference>
<reference evidence="1" key="2">
    <citation type="submission" date="2021-04" db="EMBL/GenBank/DDBJ databases">
        <authorList>
            <person name="Gilroy R."/>
        </authorList>
    </citation>
    <scope>NUCLEOTIDE SEQUENCE</scope>
    <source>
        <strain evidence="1">5933</strain>
    </source>
</reference>